<protein>
    <submittedName>
        <fullName evidence="2">Uncharacterized protein</fullName>
    </submittedName>
</protein>
<comment type="caution">
    <text evidence="2">The sequence shown here is derived from an EMBL/GenBank/DDBJ whole genome shotgun (WGS) entry which is preliminary data.</text>
</comment>
<evidence type="ECO:0000256" key="1">
    <source>
        <dbReference type="SAM" id="Phobius"/>
    </source>
</evidence>
<dbReference type="InterPro" id="IPR007445">
    <property type="entry name" value="PilO"/>
</dbReference>
<name>A0A2H0WMH4_9BACT</name>
<dbReference type="Pfam" id="PF04350">
    <property type="entry name" value="PilO"/>
    <property type="match status" value="1"/>
</dbReference>
<feature type="transmembrane region" description="Helical" evidence="1">
    <location>
        <begin position="12"/>
        <end position="31"/>
    </location>
</feature>
<dbReference type="Proteomes" id="UP000230033">
    <property type="component" value="Unassembled WGS sequence"/>
</dbReference>
<proteinExistence type="predicted"/>
<organism evidence="2 3">
    <name type="scientific">Candidatus Shapirobacteria bacterium CG09_land_8_20_14_0_10_47_13</name>
    <dbReference type="NCBI Taxonomy" id="1974481"/>
    <lineage>
        <taxon>Bacteria</taxon>
        <taxon>Candidatus Shapironibacteriota</taxon>
    </lineage>
</organism>
<dbReference type="InterPro" id="IPR014717">
    <property type="entry name" value="Transl_elong_EF1B/ribsomal_bS6"/>
</dbReference>
<dbReference type="GO" id="GO:0043683">
    <property type="term" value="P:type IV pilus assembly"/>
    <property type="evidence" value="ECO:0007669"/>
    <property type="project" value="InterPro"/>
</dbReference>
<evidence type="ECO:0000313" key="2">
    <source>
        <dbReference type="EMBL" id="PIS13805.1"/>
    </source>
</evidence>
<keyword evidence="1" id="KW-1133">Transmembrane helix</keyword>
<reference evidence="3" key="1">
    <citation type="submission" date="2017-09" db="EMBL/GenBank/DDBJ databases">
        <title>Depth-based differentiation of microbial function through sediment-hosted aquifers and enrichment of novel symbionts in the deep terrestrial subsurface.</title>
        <authorList>
            <person name="Probst A.J."/>
            <person name="Ladd B."/>
            <person name="Jarett J.K."/>
            <person name="Geller-Mcgrath D.E."/>
            <person name="Sieber C.M.K."/>
            <person name="Emerson J.B."/>
            <person name="Anantharaman K."/>
            <person name="Thomas B.C."/>
            <person name="Malmstrom R."/>
            <person name="Stieglmeier M."/>
            <person name="Klingl A."/>
            <person name="Woyke T."/>
            <person name="Ryan C.M."/>
            <person name="Banfield J.F."/>
        </authorList>
    </citation>
    <scope>NUCLEOTIDE SEQUENCE [LARGE SCALE GENOMIC DNA]</scope>
</reference>
<sequence>MIKKIPEKLKMLIIPLAIILAVVLVAVIFLGPRLSGIITGQEEISSQKAKLAKLTAKAAFLESLQASELQTKTENSLAFLPAEKDLPRVLSVVRNLAGDNGLELQGVRVGAGDISTGSAAVKTNKNELESLELKVILVGSWDQLQGFLFQIEEASPLMRVAKADMSFLPPLVEATLLIDSFSLPLPITLGASETPLAAISPQEEEVYRQLVKVIPQNQESLPSITSPSGRENPFVF</sequence>
<accession>A0A2H0WMH4</accession>
<dbReference type="Gene3D" id="3.30.70.60">
    <property type="match status" value="1"/>
</dbReference>
<dbReference type="GO" id="GO:0043107">
    <property type="term" value="P:type IV pilus-dependent motility"/>
    <property type="evidence" value="ECO:0007669"/>
    <property type="project" value="InterPro"/>
</dbReference>
<evidence type="ECO:0000313" key="3">
    <source>
        <dbReference type="Proteomes" id="UP000230033"/>
    </source>
</evidence>
<keyword evidence="1" id="KW-0812">Transmembrane</keyword>
<dbReference type="EMBL" id="PEZJ01000028">
    <property type="protein sequence ID" value="PIS13805.1"/>
    <property type="molecule type" value="Genomic_DNA"/>
</dbReference>
<keyword evidence="1" id="KW-0472">Membrane</keyword>
<dbReference type="AlphaFoldDB" id="A0A2H0WMH4"/>
<gene>
    <name evidence="2" type="ORF">COT65_02205</name>
</gene>